<feature type="transmembrane region" description="Helical" evidence="1">
    <location>
        <begin position="148"/>
        <end position="170"/>
    </location>
</feature>
<evidence type="ECO:0000313" key="3">
    <source>
        <dbReference type="Proteomes" id="UP000194968"/>
    </source>
</evidence>
<accession>A0A242NX30</accession>
<proteinExistence type="predicted"/>
<keyword evidence="1" id="KW-0472">Membrane</keyword>
<keyword evidence="1" id="KW-0812">Transmembrane</keyword>
<evidence type="ECO:0000256" key="1">
    <source>
        <dbReference type="SAM" id="Phobius"/>
    </source>
</evidence>
<evidence type="ECO:0000313" key="2">
    <source>
        <dbReference type="EMBL" id="OTQ50905.1"/>
    </source>
</evidence>
<protein>
    <submittedName>
        <fullName evidence="2">Uncharacterized protein</fullName>
    </submittedName>
</protein>
<gene>
    <name evidence="2" type="ORF">B6D06_03700</name>
</gene>
<dbReference type="OrthoDB" id="10005140at2"/>
<reference evidence="2 3" key="1">
    <citation type="submission" date="2017-03" db="EMBL/GenBank/DDBJ databases">
        <title>Comparative genomics of honeybee gut symbionts reveal geographically distinct and subgroup specific antibiotic resistance.</title>
        <authorList>
            <person name="Ludvigsen J."/>
            <person name="Porcellato D."/>
            <person name="Labee-Lund T.M."/>
            <person name="Amdam G.V."/>
            <person name="Rudi K."/>
        </authorList>
    </citation>
    <scope>NUCLEOTIDE SEQUENCE [LARGE SCALE GENOMIC DNA]</scope>
    <source>
        <strain evidence="2 3">A-4-12</strain>
    </source>
</reference>
<comment type="caution">
    <text evidence="2">The sequence shown here is derived from an EMBL/GenBank/DDBJ whole genome shotgun (WGS) entry which is preliminary data.</text>
</comment>
<dbReference type="Proteomes" id="UP000194968">
    <property type="component" value="Unassembled WGS sequence"/>
</dbReference>
<feature type="transmembrane region" description="Helical" evidence="1">
    <location>
        <begin position="176"/>
        <end position="201"/>
    </location>
</feature>
<organism evidence="2 3">
    <name type="scientific">Gilliamella apis</name>
    <dbReference type="NCBI Taxonomy" id="1970738"/>
    <lineage>
        <taxon>Bacteria</taxon>
        <taxon>Pseudomonadati</taxon>
        <taxon>Pseudomonadota</taxon>
        <taxon>Gammaproteobacteria</taxon>
        <taxon>Orbales</taxon>
        <taxon>Orbaceae</taxon>
        <taxon>Gilliamella</taxon>
    </lineage>
</organism>
<keyword evidence="1" id="KW-1133">Transmembrane helix</keyword>
<dbReference type="AlphaFoldDB" id="A0A242NX30"/>
<dbReference type="RefSeq" id="WP_086320246.1">
    <property type="nucleotide sequence ID" value="NZ_NASD01000003.1"/>
</dbReference>
<name>A0A242NX30_9GAMM</name>
<dbReference type="EMBL" id="NASK01000083">
    <property type="protein sequence ID" value="OTQ50905.1"/>
    <property type="molecule type" value="Genomic_DNA"/>
</dbReference>
<feature type="transmembrane region" description="Helical" evidence="1">
    <location>
        <begin position="27"/>
        <end position="49"/>
    </location>
</feature>
<sequence>MKDLINIVSENTLNYVFYYLPAGPKTFFSITFCLLIALIMLIYILKLMLSLPKSFNTFKKQVNSVQVSNTNLLESKQYNEIYSKEKEIADIMRLTKCKNRRLSLFFAQLTFITKNKISPSHFKKFYSHIRIENNEIKLCNKTILIDNIFYASFAILFFTQALLFLYLCFFRNPLSIIQISILSVFFLLLVVQAVYFCSLIIRKKDKEEFLEIKNSYFKKLLPSLKI</sequence>